<keyword evidence="3" id="KW-1185">Reference proteome</keyword>
<sequence>MLPNRPMPHVQESIYSYFIRCQQANGYPSVHWVYDVVRVSYLWNYPHVVYQNKELGDNLKLLLGERIVSNLSYISRSDESNRVYNIQLNNLTLPHFALEKNKVKVCVCCIKDFGYLNNLWNFLFVTTCPIHRCKLINTCSECNKPFRWHKNILFGCQCGTNWNLFNIERYIDPSEMLLSSIFYRYFGYSKILVNEQGLPEEFNRLTLPELISLISLVAWLYPKNQYYFTMNHFSHLSLNETHILLMSALNVFLDWPNNFWSFLDSLDKKRRVPFNNRIETELEVGMHLSHFGDFYSKLYSLYSKPSFQFVFDAFENYLAADFRGGYLNGIRKKFRSTQIDKAYYTSHEFTTKYGLSGNTLERLVSKGLVEGKIELKGKRRIILGTSSSVDMFMEDFKQSLSVEESSLILGLHKNSVRKLIESKVLTEVRGPNTDQYMKWRVKRESIKLLLDIFASATSIVNYNDEDFVSFNGVFLRGSNKNKLTVIDLVEAVISGHLKVFNSEDKKIGLKQYCFRKSDIDILLESKCEKYFDEVGYTQNDAAKILGIDSNRLNYLLELSLIDSVKTKANKIIKKDELLHFDSQYILLSKLAKLLQTAAGTLKIQLSQSNIYPINTDNEHKYHCYVYQLSNSLKKFIGEKTALL</sequence>
<dbReference type="Proteomes" id="UP000256869">
    <property type="component" value="Unassembled WGS sequence"/>
</dbReference>
<organism evidence="2 3">
    <name type="scientific">Cohnella lupini</name>
    <dbReference type="NCBI Taxonomy" id="1294267"/>
    <lineage>
        <taxon>Bacteria</taxon>
        <taxon>Bacillati</taxon>
        <taxon>Bacillota</taxon>
        <taxon>Bacilli</taxon>
        <taxon>Bacillales</taxon>
        <taxon>Paenibacillaceae</taxon>
        <taxon>Cohnella</taxon>
    </lineage>
</organism>
<proteinExistence type="predicted"/>
<dbReference type="InterPro" id="IPR009492">
    <property type="entry name" value="TniQ"/>
</dbReference>
<dbReference type="RefSeq" id="WP_181907616.1">
    <property type="nucleotide sequence ID" value="NZ_QRDY01000029.1"/>
</dbReference>
<protein>
    <submittedName>
        <fullName evidence="2">TniQ protein</fullName>
    </submittedName>
</protein>
<reference evidence="2 3" key="1">
    <citation type="submission" date="2018-07" db="EMBL/GenBank/DDBJ databases">
        <title>Genomic Encyclopedia of Type Strains, Phase III (KMG-III): the genomes of soil and plant-associated and newly described type strains.</title>
        <authorList>
            <person name="Whitman W."/>
        </authorList>
    </citation>
    <scope>NUCLEOTIDE SEQUENCE [LARGE SCALE GENOMIC DNA]</scope>
    <source>
        <strain evidence="2 3">CECT 8236</strain>
    </source>
</reference>
<evidence type="ECO:0000259" key="1">
    <source>
        <dbReference type="Pfam" id="PF06527"/>
    </source>
</evidence>
<gene>
    <name evidence="2" type="ORF">DFP95_12926</name>
</gene>
<comment type="caution">
    <text evidence="2">The sequence shown here is derived from an EMBL/GenBank/DDBJ whole genome shotgun (WGS) entry which is preliminary data.</text>
</comment>
<evidence type="ECO:0000313" key="2">
    <source>
        <dbReference type="EMBL" id="RED52894.1"/>
    </source>
</evidence>
<accession>A0A3D9HTP9</accession>
<dbReference type="EMBL" id="QRDY01000029">
    <property type="protein sequence ID" value="RED52894.1"/>
    <property type="molecule type" value="Genomic_DNA"/>
</dbReference>
<dbReference type="AlphaFoldDB" id="A0A3D9HTP9"/>
<evidence type="ECO:0000313" key="3">
    <source>
        <dbReference type="Proteomes" id="UP000256869"/>
    </source>
</evidence>
<feature type="domain" description="TniQ" evidence="1">
    <location>
        <begin position="5"/>
        <end position="135"/>
    </location>
</feature>
<dbReference type="Pfam" id="PF06527">
    <property type="entry name" value="TniQ"/>
    <property type="match status" value="1"/>
</dbReference>
<name>A0A3D9HTP9_9BACL</name>